<dbReference type="GeneID" id="27353274"/>
<dbReference type="OrthoDB" id="5304883at2759"/>
<reference evidence="2 3" key="1">
    <citation type="submission" date="2015-01" db="EMBL/GenBank/DDBJ databases">
        <title>The Genome Sequence of Exophiala oligosperma CBS72588.</title>
        <authorList>
            <consortium name="The Broad Institute Genomics Platform"/>
            <person name="Cuomo C."/>
            <person name="de Hoog S."/>
            <person name="Gorbushina A."/>
            <person name="Stielow B."/>
            <person name="Teixiera M."/>
            <person name="Abouelleil A."/>
            <person name="Chapman S.B."/>
            <person name="Priest M."/>
            <person name="Young S.K."/>
            <person name="Wortman J."/>
            <person name="Nusbaum C."/>
            <person name="Birren B."/>
        </authorList>
    </citation>
    <scope>NUCLEOTIDE SEQUENCE [LARGE SCALE GENOMIC DNA]</scope>
    <source>
        <strain evidence="2 3">CBS 72588</strain>
    </source>
</reference>
<protein>
    <recommendedName>
        <fullName evidence="4">Cyclin-like domain-containing protein</fullName>
    </recommendedName>
</protein>
<feature type="compositionally biased region" description="Low complexity" evidence="1">
    <location>
        <begin position="1"/>
        <end position="10"/>
    </location>
</feature>
<dbReference type="Pfam" id="PF08613">
    <property type="entry name" value="Cyclin"/>
    <property type="match status" value="1"/>
</dbReference>
<dbReference type="VEuPathDB" id="FungiDB:PV06_01200"/>
<dbReference type="GO" id="GO:0000307">
    <property type="term" value="C:cyclin-dependent protein kinase holoenzyme complex"/>
    <property type="evidence" value="ECO:0007669"/>
    <property type="project" value="TreeGrafter"/>
</dbReference>
<dbReference type="RefSeq" id="XP_016268846.1">
    <property type="nucleotide sequence ID" value="XM_016401793.1"/>
</dbReference>
<dbReference type="GO" id="GO:0019901">
    <property type="term" value="F:protein kinase binding"/>
    <property type="evidence" value="ECO:0007669"/>
    <property type="project" value="InterPro"/>
</dbReference>
<dbReference type="PANTHER" id="PTHR15615:SF32">
    <property type="entry name" value="PROTEIN KINASE COMPLEX COMPONENT, PUTATIVE (AFU_ORTHOLOGUE AFUA_2G07660)-RELATED"/>
    <property type="match status" value="1"/>
</dbReference>
<accession>A0A0D2E1I1</accession>
<feature type="compositionally biased region" description="Basic and acidic residues" evidence="1">
    <location>
        <begin position="324"/>
        <end position="340"/>
    </location>
</feature>
<feature type="region of interest" description="Disordered" evidence="1">
    <location>
        <begin position="1"/>
        <end position="49"/>
    </location>
</feature>
<dbReference type="GO" id="GO:0005634">
    <property type="term" value="C:nucleus"/>
    <property type="evidence" value="ECO:0007669"/>
    <property type="project" value="TreeGrafter"/>
</dbReference>
<dbReference type="AlphaFoldDB" id="A0A0D2E1I1"/>
<proteinExistence type="predicted"/>
<feature type="compositionally biased region" description="Polar residues" evidence="1">
    <location>
        <begin position="103"/>
        <end position="116"/>
    </location>
</feature>
<sequence length="363" mass="39722">MSPSEGQGSQKEQEEESCTQHRGTEPPAPPQPENDKGIFPSIKSPSLEGLDGLTAENVDIFKLEAVQALKMLCRSVDSLVQSTGDVPPTPPARSRGSSPARPVSSSKLQHESSAPVTVTPRKESFGGLRPPDQQQQTHEHIDGVLFVKTPIGSPEAHAHEPTSVTEIIGAHAQPTYVQHGALARKFYSKRPPPISTEDYLMRMHKYCPMSTAVYLASSLYITRLAVYDKILPVTPRNVHRLLLACLRVAMKALEDLCWPHARFSKVGGVSEGELGRLEITFCYLMDFSLKVDAAMLQHEAKALCHQHRFGPAVFTPALPTMDLKLPEDGNKRPRSAEKRKASSTLPSRPMVQVGAGIEVMGQS</sequence>
<dbReference type="EMBL" id="KN847332">
    <property type="protein sequence ID" value="KIW48630.1"/>
    <property type="molecule type" value="Genomic_DNA"/>
</dbReference>
<dbReference type="GO" id="GO:0016538">
    <property type="term" value="F:cyclin-dependent protein serine/threonine kinase regulator activity"/>
    <property type="evidence" value="ECO:0007669"/>
    <property type="project" value="TreeGrafter"/>
</dbReference>
<organism evidence="2 3">
    <name type="scientific">Exophiala oligosperma</name>
    <dbReference type="NCBI Taxonomy" id="215243"/>
    <lineage>
        <taxon>Eukaryota</taxon>
        <taxon>Fungi</taxon>
        <taxon>Dikarya</taxon>
        <taxon>Ascomycota</taxon>
        <taxon>Pezizomycotina</taxon>
        <taxon>Eurotiomycetes</taxon>
        <taxon>Chaetothyriomycetidae</taxon>
        <taxon>Chaetothyriales</taxon>
        <taxon>Herpotrichiellaceae</taxon>
        <taxon>Exophiala</taxon>
    </lineage>
</organism>
<dbReference type="Gene3D" id="1.10.472.10">
    <property type="entry name" value="Cyclin-like"/>
    <property type="match status" value="1"/>
</dbReference>
<keyword evidence="3" id="KW-1185">Reference proteome</keyword>
<name>A0A0D2E1I1_9EURO</name>
<dbReference type="InterPro" id="IPR013922">
    <property type="entry name" value="Cyclin_PHO80-like"/>
</dbReference>
<evidence type="ECO:0008006" key="4">
    <source>
        <dbReference type="Google" id="ProtNLM"/>
    </source>
</evidence>
<dbReference type="PANTHER" id="PTHR15615">
    <property type="match status" value="1"/>
</dbReference>
<dbReference type="InterPro" id="IPR036915">
    <property type="entry name" value="Cyclin-like_sf"/>
</dbReference>
<feature type="region of interest" description="Disordered" evidence="1">
    <location>
        <begin position="80"/>
        <end position="137"/>
    </location>
</feature>
<dbReference type="CDD" id="cd20558">
    <property type="entry name" value="CYCLIN_ScPCL7-like"/>
    <property type="match status" value="1"/>
</dbReference>
<dbReference type="Proteomes" id="UP000053342">
    <property type="component" value="Unassembled WGS sequence"/>
</dbReference>
<evidence type="ECO:0000256" key="1">
    <source>
        <dbReference type="SAM" id="MobiDB-lite"/>
    </source>
</evidence>
<evidence type="ECO:0000313" key="3">
    <source>
        <dbReference type="Proteomes" id="UP000053342"/>
    </source>
</evidence>
<feature type="region of interest" description="Disordered" evidence="1">
    <location>
        <begin position="324"/>
        <end position="347"/>
    </location>
</feature>
<dbReference type="STRING" id="215243.A0A0D2E1I1"/>
<dbReference type="HOGENOM" id="CLU_052076_0_0_1"/>
<gene>
    <name evidence="2" type="ORF">PV06_01200</name>
</gene>
<dbReference type="SUPFAM" id="SSF47954">
    <property type="entry name" value="Cyclin-like"/>
    <property type="match status" value="1"/>
</dbReference>
<evidence type="ECO:0000313" key="2">
    <source>
        <dbReference type="EMBL" id="KIW48630.1"/>
    </source>
</evidence>